<organism evidence="3 4">
    <name type="scientific">Salininema proteolyticum</name>
    <dbReference type="NCBI Taxonomy" id="1607685"/>
    <lineage>
        <taxon>Bacteria</taxon>
        <taxon>Bacillati</taxon>
        <taxon>Actinomycetota</taxon>
        <taxon>Actinomycetes</taxon>
        <taxon>Glycomycetales</taxon>
        <taxon>Glycomycetaceae</taxon>
        <taxon>Salininema</taxon>
    </lineage>
</organism>
<accession>A0ABV8U2P8</accession>
<reference evidence="4" key="1">
    <citation type="journal article" date="2019" name="Int. J. Syst. Evol. Microbiol.">
        <title>The Global Catalogue of Microorganisms (GCM) 10K type strain sequencing project: providing services to taxonomists for standard genome sequencing and annotation.</title>
        <authorList>
            <consortium name="The Broad Institute Genomics Platform"/>
            <consortium name="The Broad Institute Genome Sequencing Center for Infectious Disease"/>
            <person name="Wu L."/>
            <person name="Ma J."/>
        </authorList>
    </citation>
    <scope>NUCLEOTIDE SEQUENCE [LARGE SCALE GENOMIC DNA]</scope>
    <source>
        <strain evidence="4">IBRC-M 10908</strain>
    </source>
</reference>
<dbReference type="InterPro" id="IPR005039">
    <property type="entry name" value="Ant_C"/>
</dbReference>
<feature type="region of interest" description="Disordered" evidence="1">
    <location>
        <begin position="1"/>
        <end position="34"/>
    </location>
</feature>
<evidence type="ECO:0000313" key="4">
    <source>
        <dbReference type="Proteomes" id="UP001595823"/>
    </source>
</evidence>
<dbReference type="EMBL" id="JBHSDK010000028">
    <property type="protein sequence ID" value="MFC4337101.1"/>
    <property type="molecule type" value="Genomic_DNA"/>
</dbReference>
<proteinExistence type="predicted"/>
<sequence length="296" mass="32818">MSNTGAPYTGSDTAHDDLPVDTSPFEQARHRDPDGDYWLASELLPLLGADPSSPEPVSRAMISCQASGVNSLDHFKEVGTNPLFDEAVPDDAPEGLPSRTRDRDVRLTRYAAYLVAMNGDPRRREVASAQAYFTTATQASETPYAGQIPKSFSEALELAARQARGLEKQGLHMDRLEPAARAWDSLASTRGDVAVGDAAKILSRDRRILIGQHRLFAALERFGWIYRSQEEDHAWRAYQSAVDNGRLVERVRSFEHPVSGERIIAAPQIRVTPKGLADLRTKLARRRPRLPHQRAA</sequence>
<dbReference type="Proteomes" id="UP001595823">
    <property type="component" value="Unassembled WGS sequence"/>
</dbReference>
<comment type="caution">
    <text evidence="3">The sequence shown here is derived from an EMBL/GenBank/DDBJ whole genome shotgun (WGS) entry which is preliminary data.</text>
</comment>
<protein>
    <submittedName>
        <fullName evidence="3">Phage antirepressor KilAC domain-containing protein</fullName>
    </submittedName>
</protein>
<keyword evidence="4" id="KW-1185">Reference proteome</keyword>
<feature type="domain" description="Antirepressor protein C-terminal" evidence="2">
    <location>
        <begin position="174"/>
        <end position="284"/>
    </location>
</feature>
<gene>
    <name evidence="3" type="ORF">ACFPET_18010</name>
</gene>
<feature type="compositionally biased region" description="Polar residues" evidence="1">
    <location>
        <begin position="1"/>
        <end position="12"/>
    </location>
</feature>
<evidence type="ECO:0000256" key="1">
    <source>
        <dbReference type="SAM" id="MobiDB-lite"/>
    </source>
</evidence>
<dbReference type="Pfam" id="PF03374">
    <property type="entry name" value="ANT"/>
    <property type="match status" value="1"/>
</dbReference>
<evidence type="ECO:0000313" key="3">
    <source>
        <dbReference type="EMBL" id="MFC4337101.1"/>
    </source>
</evidence>
<dbReference type="RefSeq" id="WP_380623706.1">
    <property type="nucleotide sequence ID" value="NZ_JBHSDK010000028.1"/>
</dbReference>
<evidence type="ECO:0000259" key="2">
    <source>
        <dbReference type="Pfam" id="PF03374"/>
    </source>
</evidence>
<name>A0ABV8U2P8_9ACTN</name>